<feature type="region of interest" description="Disordered" evidence="3">
    <location>
        <begin position="1"/>
        <end position="44"/>
    </location>
</feature>
<feature type="compositionally biased region" description="Low complexity" evidence="3">
    <location>
        <begin position="29"/>
        <end position="44"/>
    </location>
</feature>
<keyword evidence="2" id="KW-0479">Metal-binding</keyword>
<keyword evidence="7" id="KW-1185">Reference proteome</keyword>
<organism evidence="6 7">
    <name type="scientific">Roseateles koreensis</name>
    <dbReference type="NCBI Taxonomy" id="2987526"/>
    <lineage>
        <taxon>Bacteria</taxon>
        <taxon>Pseudomonadati</taxon>
        <taxon>Pseudomonadota</taxon>
        <taxon>Betaproteobacteria</taxon>
        <taxon>Burkholderiales</taxon>
        <taxon>Sphaerotilaceae</taxon>
        <taxon>Roseateles</taxon>
    </lineage>
</organism>
<evidence type="ECO:0000259" key="5">
    <source>
        <dbReference type="PROSITE" id="PS51194"/>
    </source>
</evidence>
<evidence type="ECO:0000256" key="1">
    <source>
        <dbReference type="ARBA" id="ARBA00022801"/>
    </source>
</evidence>
<proteinExistence type="predicted"/>
<dbReference type="PANTHER" id="PTHR45766">
    <property type="entry name" value="DNA ANNEALING HELICASE AND ENDONUCLEASE ZRANB3 FAMILY MEMBER"/>
    <property type="match status" value="1"/>
</dbReference>
<dbReference type="InterPro" id="IPR001650">
    <property type="entry name" value="Helicase_C-like"/>
</dbReference>
<dbReference type="InterPro" id="IPR000330">
    <property type="entry name" value="SNF2_N"/>
</dbReference>
<sequence>MTKPAPTKTAKVAQAPKAAAVKKPDAPKAAKPVAPKSLKPAQPSVKVAPEPVAVPVPASFHLQAEDAASHFGAYRVTALAALTGQAAWRVMVHGAQALDCRCNCAAFAFSDRGSCEHIEFVLETLLAQPESAQVLLQGRETDYSEVLVRYGARRQLRWRAGRHCPDALLESVQALVDENGRLRAEVPGVLNTLLQTAAEFGHELRVEEGVWPLLAHRRDAAQRVQRLEQAYPQGLESPALHDLLKLPLPIYQIEAALFAVCAGRSLLADDLGLGQHACALAAAELLMRHFGAERVLVLCAAPAQARWLAEAQTLSPRQARVVAGDALARSAQLTSLKSGAELTICDVANLAPDFTALQSLAPDLIIVDAAASLDAAQLTLLKQLKHEFLVLLNGTLMTEAPLQLLPLVDLLDLQRTGPYARFLSHHVQRDAQGHVQRLIGLDSLDQTLERVMFARSRSELAPTLPPALLQLRPVALNSVQMAMQAPLWQALRQTVQRWQRSAYVSDAELLQITRHLQALRRVAISAELLSPAEAITVPAGVEGLAAAPKLTAVVALAQELLGLAASRLVVFCQWDDALALLARCLEAEGLRVLHLQSHQSLVQRQNLARRWRDDESVQVLLCSDGAAAGLDLLARTDASLDDGTVAQGVGLVNLELPWSEALLAQRLARVSQAETRGMPLIQLFAQASLEQQMLLAMDQLPELPASSLDGDISLRLLQGEALQAFMQALALLVPQDA</sequence>
<dbReference type="Pfam" id="PF00176">
    <property type="entry name" value="SNF2-rel_dom"/>
    <property type="match status" value="1"/>
</dbReference>
<name>A0ABT5KZF3_9BURK</name>
<dbReference type="PROSITE" id="PS50966">
    <property type="entry name" value="ZF_SWIM"/>
    <property type="match status" value="1"/>
</dbReference>
<dbReference type="PROSITE" id="PS51194">
    <property type="entry name" value="HELICASE_CTER"/>
    <property type="match status" value="1"/>
</dbReference>
<keyword evidence="2" id="KW-0863">Zinc-finger</keyword>
<evidence type="ECO:0000313" key="6">
    <source>
        <dbReference type="EMBL" id="MDC8787191.1"/>
    </source>
</evidence>
<dbReference type="Pfam" id="PF00271">
    <property type="entry name" value="Helicase_C"/>
    <property type="match status" value="1"/>
</dbReference>
<dbReference type="InterPro" id="IPR007527">
    <property type="entry name" value="Znf_SWIM"/>
</dbReference>
<keyword evidence="1" id="KW-0378">Hydrolase</keyword>
<dbReference type="InterPro" id="IPR038718">
    <property type="entry name" value="SNF2-like_sf"/>
</dbReference>
<dbReference type="RefSeq" id="WP_273598329.1">
    <property type="nucleotide sequence ID" value="NZ_JAQQXS010000022.1"/>
</dbReference>
<evidence type="ECO:0000256" key="2">
    <source>
        <dbReference type="PROSITE-ProRule" id="PRU00325"/>
    </source>
</evidence>
<gene>
    <name evidence="6" type="ORF">PRZ01_18540</name>
</gene>
<feature type="compositionally biased region" description="Low complexity" evidence="3">
    <location>
        <begin position="1"/>
        <end position="21"/>
    </location>
</feature>
<accession>A0ABT5KZF3</accession>
<evidence type="ECO:0000313" key="7">
    <source>
        <dbReference type="Proteomes" id="UP001219862"/>
    </source>
</evidence>
<feature type="domain" description="Helicase C-terminal" evidence="5">
    <location>
        <begin position="555"/>
        <end position="708"/>
    </location>
</feature>
<protein>
    <submittedName>
        <fullName evidence="6">SNF2-related protein</fullName>
    </submittedName>
</protein>
<dbReference type="InterPro" id="IPR027417">
    <property type="entry name" value="P-loop_NTPase"/>
</dbReference>
<dbReference type="Proteomes" id="UP001219862">
    <property type="component" value="Unassembled WGS sequence"/>
</dbReference>
<dbReference type="EMBL" id="JAQQXS010000022">
    <property type="protein sequence ID" value="MDC8787191.1"/>
    <property type="molecule type" value="Genomic_DNA"/>
</dbReference>
<evidence type="ECO:0000256" key="3">
    <source>
        <dbReference type="SAM" id="MobiDB-lite"/>
    </source>
</evidence>
<dbReference type="Gene3D" id="3.40.50.10810">
    <property type="entry name" value="Tandem AAA-ATPase domain"/>
    <property type="match status" value="1"/>
</dbReference>
<comment type="caution">
    <text evidence="6">The sequence shown here is derived from an EMBL/GenBank/DDBJ whole genome shotgun (WGS) entry which is preliminary data.</text>
</comment>
<dbReference type="PANTHER" id="PTHR45766:SF6">
    <property type="entry name" value="SWI_SNF-RELATED MATRIX-ASSOCIATED ACTIN-DEPENDENT REGULATOR OF CHROMATIN SUBFAMILY A-LIKE PROTEIN 1"/>
    <property type="match status" value="1"/>
</dbReference>
<keyword evidence="2" id="KW-0862">Zinc</keyword>
<evidence type="ECO:0000259" key="4">
    <source>
        <dbReference type="PROSITE" id="PS50966"/>
    </source>
</evidence>
<reference evidence="6 7" key="1">
    <citation type="submission" date="2022-10" db="EMBL/GenBank/DDBJ databases">
        <title>paucibacter sp. hw8 Genome sequencing.</title>
        <authorList>
            <person name="Park S."/>
        </authorList>
    </citation>
    <scope>NUCLEOTIDE SEQUENCE [LARGE SCALE GENOMIC DNA]</scope>
    <source>
        <strain evidence="7">hw8</strain>
    </source>
</reference>
<feature type="domain" description="SWIM-type" evidence="4">
    <location>
        <begin position="88"/>
        <end position="126"/>
    </location>
</feature>
<dbReference type="SUPFAM" id="SSF52540">
    <property type="entry name" value="P-loop containing nucleoside triphosphate hydrolases"/>
    <property type="match status" value="2"/>
</dbReference>
<dbReference type="CDD" id="cd18793">
    <property type="entry name" value="SF2_C_SNF"/>
    <property type="match status" value="1"/>
</dbReference>
<dbReference type="InterPro" id="IPR049730">
    <property type="entry name" value="SNF2/RAD54-like_C"/>
</dbReference>
<dbReference type="Gene3D" id="3.40.50.300">
    <property type="entry name" value="P-loop containing nucleotide triphosphate hydrolases"/>
    <property type="match status" value="1"/>
</dbReference>